<keyword evidence="2 18" id="KW-0244">Early protein</keyword>
<evidence type="ECO:0000256" key="19">
    <source>
        <dbReference type="PIRNR" id="PIRNR003407"/>
    </source>
</evidence>
<dbReference type="GO" id="GO:0042025">
    <property type="term" value="C:host cell nucleus"/>
    <property type="evidence" value="ECO:0007669"/>
    <property type="project" value="UniProtKB-SubCell"/>
</dbReference>
<keyword evidence="8 18" id="KW-1114">Inhibition of host interferon signaling pathway by virus</keyword>
<comment type="similarity">
    <text evidence="18 19">Belongs to the papillomaviridae E7 protein family.</text>
</comment>
<comment type="function">
    <text evidence="18">Plays a role in viral genome replication by driving entry of quiescent cells into the cell cycle. Stimulation of progression from G1 to S phase allows the virus to efficiently use the cellular DNA replicating machinery to achieve viral genome replication. E7 protein has both transforming and trans-activating activities. Induces the disassembly of the E2F1 transcription factor from RB1, with subsequent transcriptional activation of E2F1-regulated S-phase genes. Interferes with host histone deacetylation mediated by HDAC1 and HDAC2, leading to transcription activation. Plays also a role in the inhibition of both antiviral and antiproliferative functions of host interferon alpha. Interaction with host TMEM173/STING impairs the ability of TMEM173/STING to sense cytosolic DNA and promote the production of type I interferon (IFN-alpha and IFN-beta).</text>
</comment>
<evidence type="ECO:0000256" key="8">
    <source>
        <dbReference type="ARBA" id="ARBA00022830"/>
    </source>
</evidence>
<dbReference type="GO" id="GO:0003677">
    <property type="term" value="F:DNA binding"/>
    <property type="evidence" value="ECO:0007669"/>
    <property type="project" value="UniProtKB-UniRule"/>
</dbReference>
<dbReference type="GO" id="GO:0039502">
    <property type="term" value="P:symbiont-mediated suppression of host type I interferon-mediated signaling pathway"/>
    <property type="evidence" value="ECO:0007669"/>
    <property type="project" value="UniProtKB-UniRule"/>
</dbReference>
<dbReference type="GO" id="GO:0003700">
    <property type="term" value="F:DNA-binding transcription factor activity"/>
    <property type="evidence" value="ECO:0007669"/>
    <property type="project" value="UniProtKB-UniRule"/>
</dbReference>
<evidence type="ECO:0000256" key="9">
    <source>
        <dbReference type="ARBA" id="ARBA00022833"/>
    </source>
</evidence>
<dbReference type="InterPro" id="IPR000148">
    <property type="entry name" value="Papilloma_E7"/>
</dbReference>
<evidence type="ECO:0000256" key="4">
    <source>
        <dbReference type="ARBA" id="ARBA00022581"/>
    </source>
</evidence>
<dbReference type="SUPFAM" id="SSF161234">
    <property type="entry name" value="E7 C-terminal domain-like"/>
    <property type="match status" value="1"/>
</dbReference>
<evidence type="ECO:0000256" key="3">
    <source>
        <dbReference type="ARBA" id="ARBA00022562"/>
    </source>
</evidence>
<evidence type="ECO:0000256" key="7">
    <source>
        <dbReference type="ARBA" id="ARBA00022771"/>
    </source>
</evidence>
<dbReference type="GO" id="GO:0052170">
    <property type="term" value="P:symbiont-mediated suppression of host innate immune response"/>
    <property type="evidence" value="ECO:0007669"/>
    <property type="project" value="UniProtKB-KW"/>
</dbReference>
<dbReference type="GO" id="GO:0006351">
    <property type="term" value="P:DNA-templated transcription"/>
    <property type="evidence" value="ECO:0007669"/>
    <property type="project" value="UniProtKB-UniRule"/>
</dbReference>
<keyword evidence="4 18" id="KW-0945">Host-virus interaction</keyword>
<keyword evidence="17 18" id="KW-1078">G1/S host cell cycle checkpoint dysregulation by virus</keyword>
<keyword evidence="11 18" id="KW-0238">DNA-binding</keyword>
<keyword evidence="9 18" id="KW-0862">Zinc</keyword>
<keyword evidence="10 18" id="KW-0805">Transcription regulation</keyword>
<keyword evidence="5 18" id="KW-1090">Inhibition of host innate immune response by virus</keyword>
<keyword evidence="7 18" id="KW-0863">Zinc-finger</keyword>
<accession>A0A2D2ALI8</accession>
<organism evidence="20">
    <name type="scientific">Gammapapillomavirus 9</name>
    <dbReference type="NCBI Taxonomy" id="1175851"/>
    <lineage>
        <taxon>Viruses</taxon>
        <taxon>Monodnaviria</taxon>
        <taxon>Shotokuvirae</taxon>
        <taxon>Cossaviricota</taxon>
        <taxon>Papovaviricetes</taxon>
        <taxon>Zurhausenvirales</taxon>
        <taxon>Papillomaviridae</taxon>
        <taxon>Firstpapillomavirinae</taxon>
        <taxon>Gammapapillomavirus</taxon>
    </lineage>
</organism>
<evidence type="ECO:0000256" key="14">
    <source>
        <dbReference type="ARBA" id="ARBA00023200"/>
    </source>
</evidence>
<comment type="subcellular location">
    <subcellularLocation>
        <location evidence="18">Host cytoplasm</location>
    </subcellularLocation>
    <subcellularLocation>
        <location evidence="18">Host nucleus</location>
    </subcellularLocation>
    <text evidence="18">Predominantly found in the host nucleus.</text>
</comment>
<keyword evidence="12 18" id="KW-0010">Activator</keyword>
<keyword evidence="16 18" id="KW-0899">Viral immunoevasion</keyword>
<protein>
    <recommendedName>
        <fullName evidence="18 19">Protein E7</fullName>
    </recommendedName>
</protein>
<keyword evidence="3 18" id="KW-1048">Host nucleus</keyword>
<evidence type="ECO:0000256" key="18">
    <source>
        <dbReference type="HAMAP-Rule" id="MF_04004"/>
    </source>
</evidence>
<comment type="subunit">
    <text evidence="18">Homodimer. Homooligomer. Interacts with host RB1; this interaction induces dissociation of RB1-E2F1 complex thereby disrupting RB1 activity. Interacts with host EP300; this interaction represses EP300 transcriptional activity. Interacts with protein E2; this interaction inhibits E7 oncogenic activity. Interacts with host TMEM173/STING; this interaction impairs the ability of TMEM173/STING to sense cytosolic DNA and promote the production of type I interferon (IFN-alpha and IFN-beta).</text>
</comment>
<evidence type="ECO:0000256" key="15">
    <source>
        <dbReference type="ARBA" id="ARBA00023258"/>
    </source>
</evidence>
<name>A0A2D2ALI8_9PAPI</name>
<evidence type="ECO:0000256" key="5">
    <source>
        <dbReference type="ARBA" id="ARBA00022632"/>
    </source>
</evidence>
<dbReference type="GO" id="GO:0030430">
    <property type="term" value="C:host cell cytoplasm"/>
    <property type="evidence" value="ECO:0007669"/>
    <property type="project" value="UniProtKB-SubCell"/>
</dbReference>
<dbReference type="Pfam" id="PF00527">
    <property type="entry name" value="E7"/>
    <property type="match status" value="1"/>
</dbReference>
<evidence type="ECO:0000256" key="13">
    <source>
        <dbReference type="ARBA" id="ARBA00023163"/>
    </source>
</evidence>
<dbReference type="GO" id="GO:0039645">
    <property type="term" value="P:symbiont-mediated perturbation of host cell cycle G1/S transition checkpoint"/>
    <property type="evidence" value="ECO:0007669"/>
    <property type="project" value="UniProtKB-UniRule"/>
</dbReference>
<comment type="caution">
    <text evidence="18">Lacks conserved residue(s) required for the propagation of feature annotation.</text>
</comment>
<keyword evidence="6 18" id="KW-0479">Metal-binding</keyword>
<keyword evidence="1 18" id="KW-1121">Modulation of host cell cycle by virus</keyword>
<dbReference type="HAMAP" id="MF_04004">
    <property type="entry name" value="PPV_E7"/>
    <property type="match status" value="1"/>
</dbReference>
<comment type="function">
    <text evidence="19">E7 protein has both transforming and trans-activating activities.</text>
</comment>
<feature type="short sequence motif" description="Nuclear export signal" evidence="18">
    <location>
        <begin position="68"/>
        <end position="76"/>
    </location>
</feature>
<dbReference type="GO" id="GO:0008270">
    <property type="term" value="F:zinc ion binding"/>
    <property type="evidence" value="ECO:0007669"/>
    <property type="project" value="UniProtKB-KW"/>
</dbReference>
<dbReference type="EMBL" id="MF588712">
    <property type="protein sequence ID" value="ATQ38325.1"/>
    <property type="molecule type" value="Genomic_DNA"/>
</dbReference>
<reference evidence="20" key="1">
    <citation type="journal article" date="2018" name="MSphere">
        <title>Metagenomic Discovery of 83 New Human Papillomavirus Types in Patients with Immunodeficiency.</title>
        <authorList>
            <person name="Pastrana D.V."/>
            <person name="Peretti A."/>
            <person name="Welch N.L."/>
            <person name="Borgogna C."/>
            <person name="Olivero C."/>
            <person name="Badolato R."/>
            <person name="Notarangelo L.D."/>
            <person name="Gariglio M."/>
            <person name="FitzGerald P.C."/>
            <person name="McIntosh C.E."/>
            <person name="Reeves J."/>
            <person name="Starrett G.J."/>
            <person name="Bliskovsky V."/>
            <person name="Velez D."/>
            <person name="Brownell I."/>
            <person name="Yarchoan R."/>
            <person name="Wyvill K.M."/>
            <person name="Uldrick T.S."/>
            <person name="Maldarelli F."/>
            <person name="Lisco A."/>
            <person name="Sereti I."/>
            <person name="Gonzalez C.M."/>
            <person name="Androphy E.J."/>
            <person name="McBride A.A."/>
            <person name="Van Doorslaer K."/>
            <person name="Garcia F."/>
            <person name="Dvoretzky I."/>
            <person name="Liu J.S."/>
            <person name="Han J."/>
            <person name="Murphy P.M."/>
            <person name="McDermott D.H."/>
            <person name="Buck C.B."/>
        </authorList>
    </citation>
    <scope>NUCLEOTIDE SEQUENCE</scope>
    <source>
        <strain evidence="20">Gamma09_w27c39c</strain>
    </source>
</reference>
<dbReference type="GO" id="GO:0019904">
    <property type="term" value="F:protein domain specific binding"/>
    <property type="evidence" value="ECO:0007669"/>
    <property type="project" value="UniProtKB-UniRule"/>
</dbReference>
<evidence type="ECO:0000256" key="12">
    <source>
        <dbReference type="ARBA" id="ARBA00023159"/>
    </source>
</evidence>
<comment type="PTM">
    <text evidence="18">Highly phosphorylated.</text>
</comment>
<evidence type="ECO:0000256" key="1">
    <source>
        <dbReference type="ARBA" id="ARBA00022504"/>
    </source>
</evidence>
<evidence type="ECO:0000256" key="11">
    <source>
        <dbReference type="ARBA" id="ARBA00023125"/>
    </source>
</evidence>
<evidence type="ECO:0000313" key="20">
    <source>
        <dbReference type="EMBL" id="ATQ38325.1"/>
    </source>
</evidence>
<evidence type="ECO:0000256" key="6">
    <source>
        <dbReference type="ARBA" id="ARBA00022723"/>
    </source>
</evidence>
<gene>
    <name evidence="18 20" type="primary">E7</name>
</gene>
<dbReference type="PIRSF" id="PIRSF003407">
    <property type="entry name" value="Papvi_E7"/>
    <property type="match status" value="1"/>
</dbReference>
<comment type="domain">
    <text evidence="18">The E7 terminal domain is an intrinsically disordered domain, whose flexibility and conformational transitions confer target adaptability to the oncoprotein. It allows adaptation to a variety of protein targets and exposes the PEST degradation sequence that regulates its turnover in the cell.</text>
</comment>
<sequence>MRGEVATIKDIELHPEELVMPVNLLSNESLSPDDQPEEEHLSPFKVDSICYHCNQCIRICVVASTGAVRHLEHLLLTSELSFLCPGCSRAIVRNGRPF</sequence>
<evidence type="ECO:0000256" key="10">
    <source>
        <dbReference type="ARBA" id="ARBA00023015"/>
    </source>
</evidence>
<evidence type="ECO:0000256" key="16">
    <source>
        <dbReference type="ARBA" id="ARBA00023280"/>
    </source>
</evidence>
<keyword evidence="14 18" id="KW-1035">Host cytoplasm</keyword>
<dbReference type="Proteomes" id="UP000290130">
    <property type="component" value="Genome"/>
</dbReference>
<keyword evidence="15" id="KW-0922">Interferon antiviral system evasion</keyword>
<evidence type="ECO:0000256" key="2">
    <source>
        <dbReference type="ARBA" id="ARBA00022518"/>
    </source>
</evidence>
<proteinExistence type="inferred from homology"/>
<dbReference type="Gene3D" id="3.30.160.330">
    <property type="match status" value="1"/>
</dbReference>
<evidence type="ECO:0000256" key="17">
    <source>
        <dbReference type="ARBA" id="ARBA00023309"/>
    </source>
</evidence>
<keyword evidence="13 18" id="KW-0804">Transcription</keyword>